<dbReference type="RefSeq" id="WP_189880781.1">
    <property type="nucleotide sequence ID" value="NZ_BMWA01000051.1"/>
</dbReference>
<evidence type="ECO:0000313" key="2">
    <source>
        <dbReference type="EMBL" id="MFC7015504.1"/>
    </source>
</evidence>
<sequence length="48" mass="5538">MNNRANAKRDAKLLGTVEAGQVHEQSKADYKQWAIWSKANQKDYTEPF</sequence>
<evidence type="ECO:0000259" key="1">
    <source>
        <dbReference type="Pfam" id="PF26366"/>
    </source>
</evidence>
<gene>
    <name evidence="2" type="ORF">ACFQMH_28135</name>
</gene>
<dbReference type="Pfam" id="PF26366">
    <property type="entry name" value="DUF8094"/>
    <property type="match status" value="1"/>
</dbReference>
<reference evidence="3" key="1">
    <citation type="journal article" date="2019" name="Int. J. Syst. Evol. Microbiol.">
        <title>The Global Catalogue of Microorganisms (GCM) 10K type strain sequencing project: providing services to taxonomists for standard genome sequencing and annotation.</title>
        <authorList>
            <consortium name="The Broad Institute Genomics Platform"/>
            <consortium name="The Broad Institute Genome Sequencing Center for Infectious Disease"/>
            <person name="Wu L."/>
            <person name="Ma J."/>
        </authorList>
    </citation>
    <scope>NUCLEOTIDE SEQUENCE [LARGE SCALE GENOMIC DNA]</scope>
    <source>
        <strain evidence="3">JCM 4855</strain>
    </source>
</reference>
<dbReference type="EMBL" id="JBHSYM010000063">
    <property type="protein sequence ID" value="MFC7015504.1"/>
    <property type="molecule type" value="Genomic_DNA"/>
</dbReference>
<proteinExistence type="predicted"/>
<dbReference type="InterPro" id="IPR058407">
    <property type="entry name" value="DUF8094"/>
</dbReference>
<accession>A0ABW2E657</accession>
<comment type="caution">
    <text evidence="2">The sequence shown here is derived from an EMBL/GenBank/DDBJ whole genome shotgun (WGS) entry which is preliminary data.</text>
</comment>
<organism evidence="2 3">
    <name type="scientific">Streptomyces viridiviolaceus</name>
    <dbReference type="NCBI Taxonomy" id="68282"/>
    <lineage>
        <taxon>Bacteria</taxon>
        <taxon>Bacillati</taxon>
        <taxon>Actinomycetota</taxon>
        <taxon>Actinomycetes</taxon>
        <taxon>Kitasatosporales</taxon>
        <taxon>Streptomycetaceae</taxon>
        <taxon>Streptomyces</taxon>
    </lineage>
</organism>
<evidence type="ECO:0000313" key="3">
    <source>
        <dbReference type="Proteomes" id="UP001596409"/>
    </source>
</evidence>
<protein>
    <recommendedName>
        <fullName evidence="1">DUF8094 domain-containing protein</fullName>
    </recommendedName>
</protein>
<name>A0ABW2E657_9ACTN</name>
<feature type="domain" description="DUF8094" evidence="1">
    <location>
        <begin position="2"/>
        <end position="47"/>
    </location>
</feature>
<dbReference type="Proteomes" id="UP001596409">
    <property type="component" value="Unassembled WGS sequence"/>
</dbReference>
<keyword evidence="3" id="KW-1185">Reference proteome</keyword>